<feature type="compositionally biased region" description="Basic and acidic residues" evidence="1">
    <location>
        <begin position="91"/>
        <end position="103"/>
    </location>
</feature>
<evidence type="ECO:0000313" key="3">
    <source>
        <dbReference type="Proteomes" id="UP001066276"/>
    </source>
</evidence>
<evidence type="ECO:0000256" key="1">
    <source>
        <dbReference type="SAM" id="MobiDB-lite"/>
    </source>
</evidence>
<dbReference type="Proteomes" id="UP001066276">
    <property type="component" value="Chromosome 1_1"/>
</dbReference>
<organism evidence="2 3">
    <name type="scientific">Pleurodeles waltl</name>
    <name type="common">Iberian ribbed newt</name>
    <dbReference type="NCBI Taxonomy" id="8319"/>
    <lineage>
        <taxon>Eukaryota</taxon>
        <taxon>Metazoa</taxon>
        <taxon>Chordata</taxon>
        <taxon>Craniata</taxon>
        <taxon>Vertebrata</taxon>
        <taxon>Euteleostomi</taxon>
        <taxon>Amphibia</taxon>
        <taxon>Batrachia</taxon>
        <taxon>Caudata</taxon>
        <taxon>Salamandroidea</taxon>
        <taxon>Salamandridae</taxon>
        <taxon>Pleurodelinae</taxon>
        <taxon>Pleurodeles</taxon>
    </lineage>
</organism>
<dbReference type="AlphaFoldDB" id="A0AAV7WNG0"/>
<gene>
    <name evidence="2" type="ORF">NDU88_001700</name>
</gene>
<accession>A0AAV7WNG0</accession>
<feature type="region of interest" description="Disordered" evidence="1">
    <location>
        <begin position="44"/>
        <end position="120"/>
    </location>
</feature>
<evidence type="ECO:0000313" key="2">
    <source>
        <dbReference type="EMBL" id="KAJ1214073.1"/>
    </source>
</evidence>
<sequence length="206" mass="23161">MASMLAGCLKEQHGQHNLVSVLIIRELRTQLFVCDVDEGLPSFQGNEDAGTHLGNPDIRVPKNTKREDGLGARRAGEEEEDEQTAGPRAAGDGRREENREQRGFPKNNQSSEQKKEVEPRALRHVPGGTWLTKLLKCRISMICARCRKRRESQRRRVVASFSTSCTDHADTAFQELDREVGYSGLRLDTRRKTIDQDTVSSMTVGQ</sequence>
<comment type="caution">
    <text evidence="2">The sequence shown here is derived from an EMBL/GenBank/DDBJ whole genome shotgun (WGS) entry which is preliminary data.</text>
</comment>
<keyword evidence="3" id="KW-1185">Reference proteome</keyword>
<name>A0AAV7WNG0_PLEWA</name>
<protein>
    <submittedName>
        <fullName evidence="2">Uncharacterized protein</fullName>
    </submittedName>
</protein>
<feature type="compositionally biased region" description="Basic and acidic residues" evidence="1">
    <location>
        <begin position="64"/>
        <end position="76"/>
    </location>
</feature>
<dbReference type="EMBL" id="JANPWB010000001">
    <property type="protein sequence ID" value="KAJ1214073.1"/>
    <property type="molecule type" value="Genomic_DNA"/>
</dbReference>
<proteinExistence type="predicted"/>
<reference evidence="2" key="1">
    <citation type="journal article" date="2022" name="bioRxiv">
        <title>Sequencing and chromosome-scale assembly of the giantPleurodeles waltlgenome.</title>
        <authorList>
            <person name="Brown T."/>
            <person name="Elewa A."/>
            <person name="Iarovenko S."/>
            <person name="Subramanian E."/>
            <person name="Araus A.J."/>
            <person name="Petzold A."/>
            <person name="Susuki M."/>
            <person name="Suzuki K.-i.T."/>
            <person name="Hayashi T."/>
            <person name="Toyoda A."/>
            <person name="Oliveira C."/>
            <person name="Osipova E."/>
            <person name="Leigh N.D."/>
            <person name="Simon A."/>
            <person name="Yun M.H."/>
        </authorList>
    </citation>
    <scope>NUCLEOTIDE SEQUENCE</scope>
    <source>
        <strain evidence="2">20211129_DDA</strain>
        <tissue evidence="2">Liver</tissue>
    </source>
</reference>